<keyword evidence="6" id="KW-0489">Methyltransferase</keyword>
<evidence type="ECO:0000313" key="14">
    <source>
        <dbReference type="Proteomes" id="UP000599437"/>
    </source>
</evidence>
<comment type="subcellular location">
    <subcellularLocation>
        <location evidence="1">Cytoplasm</location>
    </subcellularLocation>
</comment>
<gene>
    <name evidence="13" type="ORF">GCM10010346_30910</name>
</gene>
<reference evidence="14" key="1">
    <citation type="journal article" date="2019" name="Int. J. Syst. Evol. Microbiol.">
        <title>The Global Catalogue of Microorganisms (GCM) 10K type strain sequencing project: providing services to taxonomists for standard genome sequencing and annotation.</title>
        <authorList>
            <consortium name="The Broad Institute Genomics Platform"/>
            <consortium name="The Broad Institute Genome Sequencing Center for Infectious Disease"/>
            <person name="Wu L."/>
            <person name="Ma J."/>
        </authorList>
    </citation>
    <scope>NUCLEOTIDE SEQUENCE [LARGE SCALE GENOMIC DNA]</scope>
    <source>
        <strain evidence="14">JCM 4737</strain>
    </source>
</reference>
<sequence>MIPTAQGREHTGPAGANARAGTRRPADAVVDPVTARVAMVVRLEESGTLGQGPVRDALLALPREVLMPQAYVRRSAPGDRTPRWDLLCWTAPQDRQELLTVLYGGGSVLIQHDKEPILGRARGARSHGSMTSMSTVMSLTASLLEELDLRPGQRMLDVGTGAGVTAAVACHACGDTGVVTVDLDRHVVDAAGARLGDLGFRPVVVSGDGQQGRPGGGPYDRILVSFALPRVPDALVDQLAPEGRLLLHVTTASPSWPGLAVVTRTANGKITAELRAVEFAHRAGDGMGRIHLPRKFLDRITTEPGDETLRTKAAPPADTALGFWLALDHLYGGLVRDFGAEQLVIGAPGCGSWTRVRPDGHRRWAVTASGPRDIWGEIHDVAARWHAADEPGGYQLIIDSGGTQRATTRCGRLSWRLADTPTRDDGGPR</sequence>
<evidence type="ECO:0000313" key="13">
    <source>
        <dbReference type="EMBL" id="GHB05625.1"/>
    </source>
</evidence>
<evidence type="ECO:0000256" key="7">
    <source>
        <dbReference type="ARBA" id="ARBA00022679"/>
    </source>
</evidence>
<evidence type="ECO:0000256" key="6">
    <source>
        <dbReference type="ARBA" id="ARBA00022603"/>
    </source>
</evidence>
<accession>A0ABQ3DM67</accession>
<dbReference type="EC" id="2.1.1.77" evidence="3"/>
<dbReference type="Proteomes" id="UP000599437">
    <property type="component" value="Unassembled WGS sequence"/>
</dbReference>
<evidence type="ECO:0000256" key="5">
    <source>
        <dbReference type="ARBA" id="ARBA00022490"/>
    </source>
</evidence>
<evidence type="ECO:0000256" key="2">
    <source>
        <dbReference type="ARBA" id="ARBA00005369"/>
    </source>
</evidence>
<protein>
    <recommendedName>
        <fullName evidence="4">Protein-L-isoaspartate O-methyltransferase</fullName>
        <ecNumber evidence="3">2.1.1.77</ecNumber>
    </recommendedName>
    <alternativeName>
        <fullName evidence="11">L-isoaspartyl protein carboxyl methyltransferase</fullName>
    </alternativeName>
    <alternativeName>
        <fullName evidence="9">Protein L-isoaspartyl methyltransferase</fullName>
    </alternativeName>
    <alternativeName>
        <fullName evidence="10">Protein-beta-aspartate methyltransferase</fullName>
    </alternativeName>
</protein>
<evidence type="ECO:0000256" key="11">
    <source>
        <dbReference type="ARBA" id="ARBA00031350"/>
    </source>
</evidence>
<evidence type="ECO:0000256" key="12">
    <source>
        <dbReference type="SAM" id="MobiDB-lite"/>
    </source>
</evidence>
<dbReference type="SUPFAM" id="SSF53335">
    <property type="entry name" value="S-adenosyl-L-methionine-dependent methyltransferases"/>
    <property type="match status" value="1"/>
</dbReference>
<evidence type="ECO:0000256" key="1">
    <source>
        <dbReference type="ARBA" id="ARBA00004496"/>
    </source>
</evidence>
<evidence type="ECO:0000256" key="8">
    <source>
        <dbReference type="ARBA" id="ARBA00022691"/>
    </source>
</evidence>
<dbReference type="CDD" id="cd02440">
    <property type="entry name" value="AdoMet_MTases"/>
    <property type="match status" value="1"/>
</dbReference>
<keyword evidence="7" id="KW-0808">Transferase</keyword>
<dbReference type="InterPro" id="IPR029063">
    <property type="entry name" value="SAM-dependent_MTases_sf"/>
</dbReference>
<keyword evidence="5" id="KW-0963">Cytoplasm</keyword>
<organism evidence="13 14">
    <name type="scientific">Streptomyces chryseus</name>
    <dbReference type="NCBI Taxonomy" id="68186"/>
    <lineage>
        <taxon>Bacteria</taxon>
        <taxon>Bacillati</taxon>
        <taxon>Actinomycetota</taxon>
        <taxon>Actinomycetes</taxon>
        <taxon>Kitasatosporales</taxon>
        <taxon>Streptomycetaceae</taxon>
        <taxon>Streptomyces</taxon>
    </lineage>
</organism>
<dbReference type="Pfam" id="PF01135">
    <property type="entry name" value="PCMT"/>
    <property type="match status" value="1"/>
</dbReference>
<feature type="region of interest" description="Disordered" evidence="12">
    <location>
        <begin position="1"/>
        <end position="26"/>
    </location>
</feature>
<evidence type="ECO:0000256" key="10">
    <source>
        <dbReference type="ARBA" id="ARBA00031323"/>
    </source>
</evidence>
<comment type="caution">
    <text evidence="13">The sequence shown here is derived from an EMBL/GenBank/DDBJ whole genome shotgun (WGS) entry which is preliminary data.</text>
</comment>
<dbReference type="EMBL" id="BMVO01000008">
    <property type="protein sequence ID" value="GHB05625.1"/>
    <property type="molecule type" value="Genomic_DNA"/>
</dbReference>
<keyword evidence="14" id="KW-1185">Reference proteome</keyword>
<evidence type="ECO:0000256" key="4">
    <source>
        <dbReference type="ARBA" id="ARBA00013346"/>
    </source>
</evidence>
<dbReference type="RefSeq" id="WP_229843523.1">
    <property type="nucleotide sequence ID" value="NZ_BMVO01000008.1"/>
</dbReference>
<keyword evidence="8" id="KW-0949">S-adenosyl-L-methionine</keyword>
<proteinExistence type="inferred from homology"/>
<dbReference type="PANTHER" id="PTHR11579:SF0">
    <property type="entry name" value="PROTEIN-L-ISOASPARTATE(D-ASPARTATE) O-METHYLTRANSFERASE"/>
    <property type="match status" value="1"/>
</dbReference>
<name>A0ABQ3DM67_9ACTN</name>
<comment type="similarity">
    <text evidence="2">Belongs to the methyltransferase superfamily. L-isoaspartyl/D-aspartyl protein methyltransferase family.</text>
</comment>
<dbReference type="PANTHER" id="PTHR11579">
    <property type="entry name" value="PROTEIN-L-ISOASPARTATE O-METHYLTRANSFERASE"/>
    <property type="match status" value="1"/>
</dbReference>
<dbReference type="InterPro" id="IPR000682">
    <property type="entry name" value="PCMT"/>
</dbReference>
<dbReference type="Gene3D" id="3.40.50.150">
    <property type="entry name" value="Vaccinia Virus protein VP39"/>
    <property type="match status" value="1"/>
</dbReference>
<evidence type="ECO:0000256" key="3">
    <source>
        <dbReference type="ARBA" id="ARBA00011890"/>
    </source>
</evidence>
<evidence type="ECO:0000256" key="9">
    <source>
        <dbReference type="ARBA" id="ARBA00030757"/>
    </source>
</evidence>